<geneLocation type="plasmid" evidence="1">
    <name>pHN111RT-mcr8.2</name>
</geneLocation>
<dbReference type="EMBL" id="MT647837">
    <property type="protein sequence ID" value="QQM12678.1"/>
    <property type="molecule type" value="Genomic_DNA"/>
</dbReference>
<protein>
    <submittedName>
        <fullName evidence="1">Uncharacterized protein</fullName>
    </submittedName>
</protein>
<dbReference type="AlphaFoldDB" id="A0A8E4US61"/>
<keyword evidence="1" id="KW-0614">Plasmid</keyword>
<proteinExistence type="predicted"/>
<sequence>MKFTYKIITLEITSSHTATQLNYLTAALAGSDFYVIPQFPEVYHAHGITTAPFQGGERPVTGQGRGTTYMVTDSWKHRYILCFRAAARRRG</sequence>
<reference evidence="1" key="1">
    <citation type="submission" date="2020-06" db="EMBL/GenBank/DDBJ databases">
        <authorList>
            <person name="Wan M."/>
            <person name="Gao X."/>
            <person name="Lv L.C."/>
        </authorList>
    </citation>
    <scope>NUCLEOTIDE SEQUENCE</scope>
    <source>
        <plasmid evidence="1">pHN111RT-mcr8.2</plasmid>
    </source>
</reference>
<evidence type="ECO:0000313" key="1">
    <source>
        <dbReference type="EMBL" id="QQM12678.1"/>
    </source>
</evidence>
<organism evidence="1">
    <name type="scientific">Klebsiella pneumoniae</name>
    <dbReference type="NCBI Taxonomy" id="573"/>
    <lineage>
        <taxon>Bacteria</taxon>
        <taxon>Pseudomonadati</taxon>
        <taxon>Pseudomonadota</taxon>
        <taxon>Gammaproteobacteria</taxon>
        <taxon>Enterobacterales</taxon>
        <taxon>Enterobacteriaceae</taxon>
        <taxon>Klebsiella/Raoultella group</taxon>
        <taxon>Klebsiella</taxon>
        <taxon>Klebsiella pneumoniae complex</taxon>
    </lineage>
</organism>
<accession>A0A8E4US61</accession>
<name>A0A8E4US61_KLEPN</name>